<reference evidence="2" key="1">
    <citation type="submission" date="2016-04" db="EMBL/GenBank/DDBJ databases">
        <title>Cephalotus genome sequencing.</title>
        <authorList>
            <person name="Fukushima K."/>
            <person name="Hasebe M."/>
            <person name="Fang X."/>
        </authorList>
    </citation>
    <scope>NUCLEOTIDE SEQUENCE [LARGE SCALE GENOMIC DNA]</scope>
    <source>
        <strain evidence="2">cv. St1</strain>
    </source>
</reference>
<gene>
    <name evidence="1" type="ORF">CFOL_v3_19023</name>
</gene>
<sequence length="432" mass="49145">ECFKDLLLECPHHGLNTWHLCQINYEGIDYQTKQLVESMCPDWFTSYTNENEAWNFLLDLGEQTGEWESTQVSERALPSKGYVIEGAVAKEAQLESRFTIIESLLKGSTQVNQINQSTSMCSWCQSPNHVLQDCQIYIDNQYSPQNVSAMNQYNPYSNTYNPGWRNHPNFSWSQGQNMRGQSNFSVEVPERTFVPPAPFPKRLQSKKALAIEKIIETFMHVQINIPLLEAIEQVPSYAKVLKELFTKKRILQTPKKAFLAAIISVMFSQPMMRKYKDSGCPTISCVIGNTKIEHSLLDLGASVNLLPSSVYEKLGLGERPTTMTLQLADRSVKVPIGKIKDVLIKVRKFFYPVDFVILDTQPVMNIKDQIPVILGRLFLATSNASINCQNGLMKLSFVKSSMNFNIFHLGKHQSDFDDVYVIRSIPDTVESY</sequence>
<organism evidence="1 2">
    <name type="scientific">Cephalotus follicularis</name>
    <name type="common">Albany pitcher plant</name>
    <dbReference type="NCBI Taxonomy" id="3775"/>
    <lineage>
        <taxon>Eukaryota</taxon>
        <taxon>Viridiplantae</taxon>
        <taxon>Streptophyta</taxon>
        <taxon>Embryophyta</taxon>
        <taxon>Tracheophyta</taxon>
        <taxon>Spermatophyta</taxon>
        <taxon>Magnoliopsida</taxon>
        <taxon>eudicotyledons</taxon>
        <taxon>Gunneridae</taxon>
        <taxon>Pentapetalae</taxon>
        <taxon>rosids</taxon>
        <taxon>fabids</taxon>
        <taxon>Oxalidales</taxon>
        <taxon>Cephalotaceae</taxon>
        <taxon>Cephalotus</taxon>
    </lineage>
</organism>
<evidence type="ECO:0000313" key="1">
    <source>
        <dbReference type="EMBL" id="GAV75544.1"/>
    </source>
</evidence>
<dbReference type="EMBL" id="BDDD01001384">
    <property type="protein sequence ID" value="GAV75544.1"/>
    <property type="molecule type" value="Genomic_DNA"/>
</dbReference>
<keyword evidence="2" id="KW-1185">Reference proteome</keyword>
<dbReference type="SUPFAM" id="SSF50630">
    <property type="entry name" value="Acid proteases"/>
    <property type="match status" value="1"/>
</dbReference>
<proteinExistence type="predicted"/>
<dbReference type="AlphaFoldDB" id="A0A1Q3C5S8"/>
<dbReference type="CDD" id="cd00303">
    <property type="entry name" value="retropepsin_like"/>
    <property type="match status" value="1"/>
</dbReference>
<dbReference type="OrthoDB" id="1305902at2759"/>
<comment type="caution">
    <text evidence="1">The sequence shown here is derived from an EMBL/GenBank/DDBJ whole genome shotgun (WGS) entry which is preliminary data.</text>
</comment>
<dbReference type="Proteomes" id="UP000187406">
    <property type="component" value="Unassembled WGS sequence"/>
</dbReference>
<dbReference type="Pfam" id="PF13650">
    <property type="entry name" value="Asp_protease_2"/>
    <property type="match status" value="1"/>
</dbReference>
<feature type="non-terminal residue" evidence="1">
    <location>
        <position position="432"/>
    </location>
</feature>
<dbReference type="Gene3D" id="2.40.70.10">
    <property type="entry name" value="Acid Proteases"/>
    <property type="match status" value="1"/>
</dbReference>
<feature type="non-terminal residue" evidence="1">
    <location>
        <position position="1"/>
    </location>
</feature>
<dbReference type="InParanoid" id="A0A1Q3C5S8"/>
<evidence type="ECO:0000313" key="2">
    <source>
        <dbReference type="Proteomes" id="UP000187406"/>
    </source>
</evidence>
<dbReference type="PANTHER" id="PTHR33067">
    <property type="entry name" value="RNA-DIRECTED DNA POLYMERASE-RELATED"/>
    <property type="match status" value="1"/>
</dbReference>
<protein>
    <submittedName>
        <fullName evidence="1">Gag-asp_proteas domain-containing protein</fullName>
    </submittedName>
</protein>
<dbReference type="InterPro" id="IPR021109">
    <property type="entry name" value="Peptidase_aspartic_dom_sf"/>
</dbReference>
<accession>A0A1Q3C5S8</accession>
<dbReference type="PANTHER" id="PTHR33067:SF32">
    <property type="entry name" value="ASPARTIC PEPTIDASE DDI1-TYPE DOMAIN-CONTAINING PROTEIN"/>
    <property type="match status" value="1"/>
</dbReference>
<name>A0A1Q3C5S8_CEPFO</name>